<protein>
    <submittedName>
        <fullName evidence="3">Uncharacterized protein</fullName>
    </submittedName>
</protein>
<dbReference type="Proteomes" id="UP000094669">
    <property type="component" value="Unassembled WGS sequence"/>
</dbReference>
<accession>A0ABX4YJY0</accession>
<evidence type="ECO:0000313" key="4">
    <source>
        <dbReference type="Proteomes" id="UP000094669"/>
    </source>
</evidence>
<feature type="signal peptide" evidence="2">
    <location>
        <begin position="1"/>
        <end position="30"/>
    </location>
</feature>
<keyword evidence="4" id="KW-1185">Reference proteome</keyword>
<evidence type="ECO:0000256" key="1">
    <source>
        <dbReference type="SAM" id="MobiDB-lite"/>
    </source>
</evidence>
<sequence>MKHFLRISQKSFAIGFILLLVFSLTSKSSAQTGTAANSKEESNKHSSDSTSPSVSNPNADPKSRAYSIRKRSWIVLRYLRTTLLNFGRKNEWDALISEYSKVESAFQRGEWDSASASFQVLKGKLDQIAETQSKDILAKSDALEKELQPKIVDLKIEKDAEGRQYVPVMEKHLQIFRDTWLAGKGERESGNQGQGLYFAKQGLLHLYKAKILLEKTKEGKLEPEAKLSKNRVLETDYLSPEEVKYWDDCLELLTESEEIHRKKEKEAIRKIYQQRRGSLPPGATQDGSPEAKTTSGTEAGKK</sequence>
<feature type="chain" id="PRO_5045697603" evidence="2">
    <location>
        <begin position="31"/>
        <end position="302"/>
    </location>
</feature>
<evidence type="ECO:0000256" key="2">
    <source>
        <dbReference type="SAM" id="SignalP"/>
    </source>
</evidence>
<gene>
    <name evidence="3" type="ORF">BES34_008615</name>
</gene>
<evidence type="ECO:0000313" key="3">
    <source>
        <dbReference type="EMBL" id="PNV75450.1"/>
    </source>
</evidence>
<name>A0ABX4YJY0_9LEPT</name>
<proteinExistence type="predicted"/>
<keyword evidence="2" id="KW-0732">Signal</keyword>
<dbReference type="RefSeq" id="WP_020989168.1">
    <property type="nucleotide sequence ID" value="NZ_MCRM02000007.1"/>
</dbReference>
<feature type="compositionally biased region" description="Polar residues" evidence="1">
    <location>
        <begin position="285"/>
        <end position="302"/>
    </location>
</feature>
<reference evidence="3" key="1">
    <citation type="submission" date="2018-01" db="EMBL/GenBank/DDBJ databases">
        <title>Genomic characterization of Leptospira inadai serogroup Lyme isolated from captured rat in Brazil and comparative analysis with human reference strain.</title>
        <authorList>
            <person name="Moreno L.Z."/>
            <person name="Loureiro A.P."/>
            <person name="Miraglia F."/>
            <person name="Kremer F.S."/>
            <person name="Eslabao M.R."/>
            <person name="Dellagostin O.A."/>
            <person name="Lilenbaum W."/>
            <person name="Moreno A.M."/>
        </authorList>
    </citation>
    <scope>NUCLEOTIDE SEQUENCE [LARGE SCALE GENOMIC DNA]</scope>
    <source>
        <strain evidence="3">M34/99</strain>
    </source>
</reference>
<organism evidence="3 4">
    <name type="scientific">Leptospira inadai serovar Lyme</name>
    <dbReference type="NCBI Taxonomy" id="293084"/>
    <lineage>
        <taxon>Bacteria</taxon>
        <taxon>Pseudomonadati</taxon>
        <taxon>Spirochaetota</taxon>
        <taxon>Spirochaetia</taxon>
        <taxon>Leptospirales</taxon>
        <taxon>Leptospiraceae</taxon>
        <taxon>Leptospira</taxon>
    </lineage>
</organism>
<feature type="compositionally biased region" description="Basic and acidic residues" evidence="1">
    <location>
        <begin position="38"/>
        <end position="47"/>
    </location>
</feature>
<feature type="region of interest" description="Disordered" evidence="1">
    <location>
        <begin position="272"/>
        <end position="302"/>
    </location>
</feature>
<feature type="region of interest" description="Disordered" evidence="1">
    <location>
        <begin position="33"/>
        <end position="63"/>
    </location>
</feature>
<dbReference type="EMBL" id="MCRM02000007">
    <property type="protein sequence ID" value="PNV75450.1"/>
    <property type="molecule type" value="Genomic_DNA"/>
</dbReference>
<comment type="caution">
    <text evidence="3">The sequence shown here is derived from an EMBL/GenBank/DDBJ whole genome shotgun (WGS) entry which is preliminary data.</text>
</comment>